<evidence type="ECO:0000313" key="2">
    <source>
        <dbReference type="Proteomes" id="UP000031668"/>
    </source>
</evidence>
<gene>
    <name evidence="1" type="ORF">RF11_03472</name>
</gene>
<dbReference type="EMBL" id="JWZT01004899">
    <property type="protein sequence ID" value="KII62672.1"/>
    <property type="molecule type" value="Genomic_DNA"/>
</dbReference>
<proteinExistence type="predicted"/>
<evidence type="ECO:0000313" key="1">
    <source>
        <dbReference type="EMBL" id="KII62672.1"/>
    </source>
</evidence>
<protein>
    <submittedName>
        <fullName evidence="1">Uncharacterized protein</fullName>
    </submittedName>
</protein>
<dbReference type="AlphaFoldDB" id="A0A0C2J0V8"/>
<dbReference type="Proteomes" id="UP000031668">
    <property type="component" value="Unassembled WGS sequence"/>
</dbReference>
<keyword evidence="2" id="KW-1185">Reference proteome</keyword>
<name>A0A0C2J0V8_THEKT</name>
<accession>A0A0C2J0V8</accession>
<organism evidence="1 2">
    <name type="scientific">Thelohanellus kitauei</name>
    <name type="common">Myxosporean</name>
    <dbReference type="NCBI Taxonomy" id="669202"/>
    <lineage>
        <taxon>Eukaryota</taxon>
        <taxon>Metazoa</taxon>
        <taxon>Cnidaria</taxon>
        <taxon>Myxozoa</taxon>
        <taxon>Myxosporea</taxon>
        <taxon>Bivalvulida</taxon>
        <taxon>Platysporina</taxon>
        <taxon>Myxobolidae</taxon>
        <taxon>Thelohanellus</taxon>
    </lineage>
</organism>
<sequence>MQFDLFTKFFHFLHIFLIGFKNGNMLVDNCLTCNMKLPNHVAPMNGDIIHDETTSTDITSDMNLLFNHVSPMNGDIIHDETTSTDITSLQMIHPLANITIEAIFTVWPIVNLEIQNACFLKADTYFLI</sequence>
<comment type="caution">
    <text evidence="1">The sequence shown here is derived from an EMBL/GenBank/DDBJ whole genome shotgun (WGS) entry which is preliminary data.</text>
</comment>
<reference evidence="1 2" key="1">
    <citation type="journal article" date="2014" name="Genome Biol. Evol.">
        <title>The genome of the myxosporean Thelohanellus kitauei shows adaptations to nutrient acquisition within its fish host.</title>
        <authorList>
            <person name="Yang Y."/>
            <person name="Xiong J."/>
            <person name="Zhou Z."/>
            <person name="Huo F."/>
            <person name="Miao W."/>
            <person name="Ran C."/>
            <person name="Liu Y."/>
            <person name="Zhang J."/>
            <person name="Feng J."/>
            <person name="Wang M."/>
            <person name="Wang M."/>
            <person name="Wang L."/>
            <person name="Yao B."/>
        </authorList>
    </citation>
    <scope>NUCLEOTIDE SEQUENCE [LARGE SCALE GENOMIC DNA]</scope>
    <source>
        <strain evidence="1">Wuqing</strain>
    </source>
</reference>